<keyword evidence="11" id="KW-1185">Reference proteome</keyword>
<keyword evidence="3" id="KW-0813">Transport</keyword>
<evidence type="ECO:0000256" key="5">
    <source>
        <dbReference type="ARBA" id="ARBA00022692"/>
    </source>
</evidence>
<feature type="transmembrane region" description="Helical" evidence="8">
    <location>
        <begin position="99"/>
        <end position="127"/>
    </location>
</feature>
<organism evidence="10 11">
    <name type="scientific">Pararhizobium polonicum</name>
    <dbReference type="NCBI Taxonomy" id="1612624"/>
    <lineage>
        <taxon>Bacteria</taxon>
        <taxon>Pseudomonadati</taxon>
        <taxon>Pseudomonadota</taxon>
        <taxon>Alphaproteobacteria</taxon>
        <taxon>Hyphomicrobiales</taxon>
        <taxon>Rhizobiaceae</taxon>
        <taxon>Rhizobium/Agrobacterium group</taxon>
        <taxon>Pararhizobium</taxon>
    </lineage>
</organism>
<keyword evidence="6 8" id="KW-1133">Transmembrane helix</keyword>
<feature type="transmembrane region" description="Helical" evidence="8">
    <location>
        <begin position="139"/>
        <end position="159"/>
    </location>
</feature>
<evidence type="ECO:0000259" key="9">
    <source>
        <dbReference type="PROSITE" id="PS50928"/>
    </source>
</evidence>
<dbReference type="CDD" id="cd06261">
    <property type="entry name" value="TM_PBP2"/>
    <property type="match status" value="1"/>
</dbReference>
<evidence type="ECO:0000256" key="4">
    <source>
        <dbReference type="ARBA" id="ARBA00022475"/>
    </source>
</evidence>
<keyword evidence="7 8" id="KW-0472">Membrane</keyword>
<dbReference type="GO" id="GO:0055085">
    <property type="term" value="P:transmembrane transport"/>
    <property type="evidence" value="ECO:0007669"/>
    <property type="project" value="InterPro"/>
</dbReference>
<comment type="subcellular location">
    <subcellularLocation>
        <location evidence="1">Cell membrane</location>
        <topology evidence="1">Multi-pass membrane protein</topology>
    </subcellularLocation>
</comment>
<dbReference type="AlphaFoldDB" id="A0A1C7NXG7"/>
<comment type="similarity">
    <text evidence="2">Belongs to the binding-protein-dependent transport system permease family. CysTW subfamily.</text>
</comment>
<comment type="caution">
    <text evidence="10">The sequence shown here is derived from an EMBL/GenBank/DDBJ whole genome shotgun (WGS) entry which is preliminary data.</text>
</comment>
<gene>
    <name evidence="10" type="ORF">ADU59_28415</name>
</gene>
<dbReference type="SUPFAM" id="SSF161098">
    <property type="entry name" value="MetI-like"/>
    <property type="match status" value="1"/>
</dbReference>
<evidence type="ECO:0000313" key="10">
    <source>
        <dbReference type="EMBL" id="OBZ92154.1"/>
    </source>
</evidence>
<dbReference type="Gene3D" id="1.10.3720.10">
    <property type="entry name" value="MetI-like"/>
    <property type="match status" value="1"/>
</dbReference>
<evidence type="ECO:0000256" key="1">
    <source>
        <dbReference type="ARBA" id="ARBA00004651"/>
    </source>
</evidence>
<keyword evidence="4" id="KW-1003">Cell membrane</keyword>
<reference evidence="10 11" key="1">
    <citation type="journal article" date="2016" name="Syst. Appl. Microbiol.">
        <title>Pararhizobium polonicum sp. nov. isolated from tumors on stone fruit rootstocks.</title>
        <authorList>
            <person name="Pulawska J."/>
            <person name="Kuzmanovic N."/>
            <person name="Willems A."/>
            <person name="Pothier J.F."/>
        </authorList>
    </citation>
    <scope>NUCLEOTIDE SEQUENCE [LARGE SCALE GENOMIC DNA]</scope>
    <source>
        <strain evidence="10 11">F5.1</strain>
    </source>
</reference>
<dbReference type="InterPro" id="IPR051789">
    <property type="entry name" value="Bact_Polyamine_Transport"/>
</dbReference>
<dbReference type="Proteomes" id="UP000093111">
    <property type="component" value="Unassembled WGS sequence"/>
</dbReference>
<evidence type="ECO:0000256" key="7">
    <source>
        <dbReference type="ARBA" id="ARBA00023136"/>
    </source>
</evidence>
<dbReference type="EMBL" id="LGLV01000023">
    <property type="protein sequence ID" value="OBZ92154.1"/>
    <property type="molecule type" value="Genomic_DNA"/>
</dbReference>
<accession>A0A1C7NXG7</accession>
<evidence type="ECO:0000313" key="11">
    <source>
        <dbReference type="Proteomes" id="UP000093111"/>
    </source>
</evidence>
<dbReference type="PROSITE" id="PS50928">
    <property type="entry name" value="ABC_TM1"/>
    <property type="match status" value="1"/>
</dbReference>
<dbReference type="PANTHER" id="PTHR43848:SF2">
    <property type="entry name" value="PUTRESCINE TRANSPORT SYSTEM PERMEASE PROTEIN POTI"/>
    <property type="match status" value="1"/>
</dbReference>
<feature type="transmembrane region" description="Helical" evidence="8">
    <location>
        <begin position="12"/>
        <end position="36"/>
    </location>
</feature>
<feature type="transmembrane region" description="Helical" evidence="8">
    <location>
        <begin position="236"/>
        <end position="258"/>
    </location>
</feature>
<feature type="domain" description="ABC transmembrane type-1" evidence="9">
    <location>
        <begin position="66"/>
        <end position="258"/>
    </location>
</feature>
<dbReference type="InterPro" id="IPR035906">
    <property type="entry name" value="MetI-like_sf"/>
</dbReference>
<keyword evidence="5 8" id="KW-0812">Transmembrane</keyword>
<sequence length="266" mass="29152">MIVFKENLGKWAMGSVLVVAYCFLYMPILHILFASLSSHPNFPYPPEFNTGSYVRLYTNSVYQSAFVNSLIIAACTSILSTVLGFLATVGVLRFGGKRTLFYAVFFAGPLFVSEILLGISSMSLYYLVFGLQGNMVSAIIANSVHCFSFSFLIMAAMLYKYDWRMNEAAIVCGASPFRAFIEVMLPLTWSGILGSLIVAFVLSLNGLDISFYLLGATPTMPSVAWGALRYGVKPELYALSSIINIAVFAAILGLYLMIRSRKNGVA</sequence>
<dbReference type="PATRIC" id="fig|1612624.7.peg.3861"/>
<feature type="transmembrane region" description="Helical" evidence="8">
    <location>
        <begin position="180"/>
        <end position="204"/>
    </location>
</feature>
<evidence type="ECO:0000256" key="8">
    <source>
        <dbReference type="SAM" id="Phobius"/>
    </source>
</evidence>
<evidence type="ECO:0000256" key="3">
    <source>
        <dbReference type="ARBA" id="ARBA00022448"/>
    </source>
</evidence>
<evidence type="ECO:0000256" key="6">
    <source>
        <dbReference type="ARBA" id="ARBA00022989"/>
    </source>
</evidence>
<feature type="transmembrane region" description="Helical" evidence="8">
    <location>
        <begin position="65"/>
        <end position="92"/>
    </location>
</feature>
<proteinExistence type="inferred from homology"/>
<dbReference type="GO" id="GO:0005886">
    <property type="term" value="C:plasma membrane"/>
    <property type="evidence" value="ECO:0007669"/>
    <property type="project" value="UniProtKB-SubCell"/>
</dbReference>
<dbReference type="PANTHER" id="PTHR43848">
    <property type="entry name" value="PUTRESCINE TRANSPORT SYSTEM PERMEASE PROTEIN POTI"/>
    <property type="match status" value="1"/>
</dbReference>
<evidence type="ECO:0000256" key="2">
    <source>
        <dbReference type="ARBA" id="ARBA00007069"/>
    </source>
</evidence>
<dbReference type="OrthoDB" id="9782004at2"/>
<name>A0A1C7NXG7_9HYPH</name>
<dbReference type="InterPro" id="IPR000515">
    <property type="entry name" value="MetI-like"/>
</dbReference>
<dbReference type="STRING" id="1612624.ADU59_28415"/>
<protein>
    <recommendedName>
        <fullName evidence="9">ABC transmembrane type-1 domain-containing protein</fullName>
    </recommendedName>
</protein>